<keyword evidence="3" id="KW-0378">Hydrolase</keyword>
<gene>
    <name evidence="6" type="ORF">SAMN05216490_2931</name>
</gene>
<evidence type="ECO:0000313" key="6">
    <source>
        <dbReference type="EMBL" id="SDT27598.1"/>
    </source>
</evidence>
<dbReference type="PROSITE" id="PS51935">
    <property type="entry name" value="NLPC_P60"/>
    <property type="match status" value="1"/>
</dbReference>
<organism evidence="6 7">
    <name type="scientific">Mucilaginibacter mallensis</name>
    <dbReference type="NCBI Taxonomy" id="652787"/>
    <lineage>
        <taxon>Bacteria</taxon>
        <taxon>Pseudomonadati</taxon>
        <taxon>Bacteroidota</taxon>
        <taxon>Sphingobacteriia</taxon>
        <taxon>Sphingobacteriales</taxon>
        <taxon>Sphingobacteriaceae</taxon>
        <taxon>Mucilaginibacter</taxon>
    </lineage>
</organism>
<dbReference type="Pfam" id="PF00877">
    <property type="entry name" value="NLPC_P60"/>
    <property type="match status" value="1"/>
</dbReference>
<dbReference type="InterPro" id="IPR000064">
    <property type="entry name" value="NLP_P60_dom"/>
</dbReference>
<name>A0A1H1Z1Q5_MUCMA</name>
<keyword evidence="4" id="KW-0788">Thiol protease</keyword>
<comment type="similarity">
    <text evidence="1">Belongs to the peptidase C40 family.</text>
</comment>
<dbReference type="InterPro" id="IPR041382">
    <property type="entry name" value="SH3_16"/>
</dbReference>
<keyword evidence="2" id="KW-0645">Protease</keyword>
<feature type="domain" description="NlpC/P60" evidence="5">
    <location>
        <begin position="125"/>
        <end position="253"/>
    </location>
</feature>
<evidence type="ECO:0000256" key="1">
    <source>
        <dbReference type="ARBA" id="ARBA00007074"/>
    </source>
</evidence>
<evidence type="ECO:0000256" key="2">
    <source>
        <dbReference type="ARBA" id="ARBA00022670"/>
    </source>
</evidence>
<proteinExistence type="inferred from homology"/>
<sequence>MEYGICNLAVVPMRAAPNEQSEMISQILFGEAFEILEWAEKWVLVTTNADNYTGWIGRLQFTMLSHMGWLQLKREKAPLTYGAVTQAWKKSDNTILYLPIASSLAFFEGNSCKIGNEKFEILGPKGDIENFTNTAKSFLNAPYLWGGRTHFGIDCSGFTQAVYRLYGINLKRDASLQAEQGDTIPNLYEANLGDLAFFHNKDGRVVHVGIILKNEKIIHASGKVKIDIIDEKGIYSEELKRYTHDFHSIKRHTALLW</sequence>
<evidence type="ECO:0000259" key="5">
    <source>
        <dbReference type="PROSITE" id="PS51935"/>
    </source>
</evidence>
<keyword evidence="7" id="KW-1185">Reference proteome</keyword>
<dbReference type="PANTHER" id="PTHR47053:SF1">
    <property type="entry name" value="MUREIN DD-ENDOPEPTIDASE MEPH-RELATED"/>
    <property type="match status" value="1"/>
</dbReference>
<dbReference type="GO" id="GO:0006508">
    <property type="term" value="P:proteolysis"/>
    <property type="evidence" value="ECO:0007669"/>
    <property type="project" value="UniProtKB-KW"/>
</dbReference>
<evidence type="ECO:0000256" key="3">
    <source>
        <dbReference type="ARBA" id="ARBA00022801"/>
    </source>
</evidence>
<dbReference type="Gene3D" id="2.30.30.40">
    <property type="entry name" value="SH3 Domains"/>
    <property type="match status" value="1"/>
</dbReference>
<accession>A0A1H1Z1Q5</accession>
<dbReference type="Pfam" id="PF18348">
    <property type="entry name" value="SH3_16"/>
    <property type="match status" value="1"/>
</dbReference>
<dbReference type="PANTHER" id="PTHR47053">
    <property type="entry name" value="MUREIN DD-ENDOPEPTIDASE MEPH-RELATED"/>
    <property type="match status" value="1"/>
</dbReference>
<dbReference type="EMBL" id="LT629740">
    <property type="protein sequence ID" value="SDT27598.1"/>
    <property type="molecule type" value="Genomic_DNA"/>
</dbReference>
<dbReference type="SUPFAM" id="SSF54001">
    <property type="entry name" value="Cysteine proteinases"/>
    <property type="match status" value="1"/>
</dbReference>
<evidence type="ECO:0000313" key="7">
    <source>
        <dbReference type="Proteomes" id="UP000199679"/>
    </source>
</evidence>
<dbReference type="InterPro" id="IPR051202">
    <property type="entry name" value="Peptidase_C40"/>
</dbReference>
<dbReference type="RefSeq" id="WP_091374202.1">
    <property type="nucleotide sequence ID" value="NZ_LT629740.1"/>
</dbReference>
<dbReference type="AlphaFoldDB" id="A0A1H1Z1Q5"/>
<reference evidence="6 7" key="1">
    <citation type="submission" date="2016-10" db="EMBL/GenBank/DDBJ databases">
        <authorList>
            <person name="de Groot N.N."/>
        </authorList>
    </citation>
    <scope>NUCLEOTIDE SEQUENCE [LARGE SCALE GENOMIC DNA]</scope>
    <source>
        <strain evidence="6 7">MP1X4</strain>
    </source>
</reference>
<dbReference type="OrthoDB" id="9813368at2"/>
<dbReference type="InterPro" id="IPR038765">
    <property type="entry name" value="Papain-like_cys_pep_sf"/>
</dbReference>
<evidence type="ECO:0000256" key="4">
    <source>
        <dbReference type="ARBA" id="ARBA00022807"/>
    </source>
</evidence>
<dbReference type="Proteomes" id="UP000199679">
    <property type="component" value="Chromosome I"/>
</dbReference>
<dbReference type="STRING" id="652787.SAMN05216490_2931"/>
<dbReference type="GO" id="GO:0008234">
    <property type="term" value="F:cysteine-type peptidase activity"/>
    <property type="evidence" value="ECO:0007669"/>
    <property type="project" value="UniProtKB-KW"/>
</dbReference>
<dbReference type="Gene3D" id="3.90.1720.10">
    <property type="entry name" value="endopeptidase domain like (from Nostoc punctiforme)"/>
    <property type="match status" value="1"/>
</dbReference>
<protein>
    <submittedName>
        <fullName evidence="6">SH3 domain-containing protein</fullName>
    </submittedName>
</protein>